<evidence type="ECO:0000259" key="3">
    <source>
        <dbReference type="Pfam" id="PF17782"/>
    </source>
</evidence>
<dbReference type="Gene3D" id="1.10.10.10">
    <property type="entry name" value="Winged helix-like DNA-binding domain superfamily/Winged helix DNA-binding domain"/>
    <property type="match status" value="1"/>
</dbReference>
<evidence type="ECO:0000256" key="1">
    <source>
        <dbReference type="ARBA" id="ARBA00006525"/>
    </source>
</evidence>
<gene>
    <name evidence="4" type="ORF">HQ47_10215</name>
</gene>
<name>A0A0A2E066_9PORP</name>
<dbReference type="RefSeq" id="WP_036875225.1">
    <property type="nucleotide sequence ID" value="NZ_JRFA01000031.1"/>
</dbReference>
<keyword evidence="5" id="KW-1185">Reference proteome</keyword>
<dbReference type="GO" id="GO:0009294">
    <property type="term" value="P:DNA-mediated transformation"/>
    <property type="evidence" value="ECO:0007669"/>
    <property type="project" value="InterPro"/>
</dbReference>
<dbReference type="AlphaFoldDB" id="A0A0A2E066"/>
<sequence length="370" mass="39737">MMEYPVEVYYMALGRVKGVGPVVARQIVEAMGDVHAVFTDRAALKTRLSRLSSHIIEALYDPMLLSQTEADYHKHIASGITVVSLEDPAYPEALKQCIDAPGVLFVRGELSSLNRKRMLSIVGTRNITLYGKQITEKLVCDLAASVPDAVIVSGLAYGVDVAAHEAALKAGLSTVGVLGHGLDMIYPYKHSAVANRMQSSGALVSEYPLGTGPERYNFVGRNRIIAGMSQATLVVESAEKGGSLITASLAVGYDRDVLAVPGRVGDVYSSGCNHLIRTNRAVMVTSAQEIVETLGWDSRTAEKPMLQFEEPDLPDDPLLRIIASEGSVQINDLARKAGLEVSEVAAALFDYELDGYIVALPGGIYTLGLR</sequence>
<dbReference type="InterPro" id="IPR036388">
    <property type="entry name" value="WH-like_DNA-bd_sf"/>
</dbReference>
<protein>
    <submittedName>
        <fullName evidence="4">DNA processing protein DprA</fullName>
    </submittedName>
</protein>
<dbReference type="PANTHER" id="PTHR43022">
    <property type="entry name" value="PROTEIN SMF"/>
    <property type="match status" value="1"/>
</dbReference>
<comment type="caution">
    <text evidence="4">The sequence shown here is derived from an EMBL/GenBank/DDBJ whole genome shotgun (WGS) entry which is preliminary data.</text>
</comment>
<accession>A0A0A2E066</accession>
<proteinExistence type="inferred from homology"/>
<dbReference type="STRING" id="28115.HQ47_10215"/>
<dbReference type="OrthoDB" id="9785707at2"/>
<dbReference type="EMBL" id="JRFA01000031">
    <property type="protein sequence ID" value="KGN72308.1"/>
    <property type="molecule type" value="Genomic_DNA"/>
</dbReference>
<evidence type="ECO:0000313" key="4">
    <source>
        <dbReference type="EMBL" id="KGN72308.1"/>
    </source>
</evidence>
<dbReference type="NCBIfam" id="TIGR00732">
    <property type="entry name" value="dprA"/>
    <property type="match status" value="1"/>
</dbReference>
<evidence type="ECO:0000313" key="5">
    <source>
        <dbReference type="Proteomes" id="UP000030103"/>
    </source>
</evidence>
<dbReference type="Pfam" id="PF02481">
    <property type="entry name" value="DNA_processg_A"/>
    <property type="match status" value="1"/>
</dbReference>
<reference evidence="4 5" key="1">
    <citation type="submission" date="2014-09" db="EMBL/GenBank/DDBJ databases">
        <title>Draft Genome Sequence of Porphyromonas macacae COT-192_OH2859.</title>
        <authorList>
            <person name="Wallis C."/>
            <person name="Deusch O."/>
            <person name="O'Flynn C."/>
            <person name="Davis I."/>
            <person name="Horsfall A."/>
            <person name="Kirkwood N."/>
            <person name="Harris S."/>
            <person name="Eisen J.A."/>
            <person name="Coil D.A."/>
            <person name="Darling A.E."/>
            <person name="Jospin G."/>
            <person name="Alexiev A."/>
        </authorList>
    </citation>
    <scope>NUCLEOTIDE SEQUENCE [LARGE SCALE GENOMIC DNA]</scope>
    <source>
        <strain evidence="5">COT-192 OH2859</strain>
    </source>
</reference>
<dbReference type="InterPro" id="IPR003488">
    <property type="entry name" value="DprA"/>
</dbReference>
<dbReference type="eggNOG" id="COG0758">
    <property type="taxonomic scope" value="Bacteria"/>
</dbReference>
<evidence type="ECO:0000259" key="2">
    <source>
        <dbReference type="Pfam" id="PF02481"/>
    </source>
</evidence>
<dbReference type="Pfam" id="PF17782">
    <property type="entry name" value="WHD_DprA"/>
    <property type="match status" value="1"/>
</dbReference>
<dbReference type="Gene3D" id="3.40.50.450">
    <property type="match status" value="1"/>
</dbReference>
<feature type="domain" description="DprA winged helix" evidence="3">
    <location>
        <begin position="310"/>
        <end position="363"/>
    </location>
</feature>
<organism evidence="4 5">
    <name type="scientific">Porphyromonas macacae</name>
    <dbReference type="NCBI Taxonomy" id="28115"/>
    <lineage>
        <taxon>Bacteria</taxon>
        <taxon>Pseudomonadati</taxon>
        <taxon>Bacteroidota</taxon>
        <taxon>Bacteroidia</taxon>
        <taxon>Bacteroidales</taxon>
        <taxon>Porphyromonadaceae</taxon>
        <taxon>Porphyromonas</taxon>
    </lineage>
</organism>
<dbReference type="SUPFAM" id="SSF102405">
    <property type="entry name" value="MCP/YpsA-like"/>
    <property type="match status" value="1"/>
</dbReference>
<dbReference type="InterPro" id="IPR041614">
    <property type="entry name" value="DprA_WH"/>
</dbReference>
<dbReference type="PANTHER" id="PTHR43022:SF1">
    <property type="entry name" value="PROTEIN SMF"/>
    <property type="match status" value="1"/>
</dbReference>
<dbReference type="InterPro" id="IPR057666">
    <property type="entry name" value="DrpA_SLOG"/>
</dbReference>
<comment type="similarity">
    <text evidence="1">Belongs to the DprA/Smf family.</text>
</comment>
<feature type="domain" description="Smf/DprA SLOG" evidence="2">
    <location>
        <begin position="82"/>
        <end position="294"/>
    </location>
</feature>
<dbReference type="Proteomes" id="UP000030103">
    <property type="component" value="Unassembled WGS sequence"/>
</dbReference>